<dbReference type="RefSeq" id="WP_126351510.1">
    <property type="nucleotide sequence ID" value="NZ_RXPE01000005.1"/>
</dbReference>
<proteinExistence type="predicted"/>
<protein>
    <recommendedName>
        <fullName evidence="4">Phage portal protein</fullName>
    </recommendedName>
</protein>
<organism evidence="2 3">
    <name type="scientific">Deinococcus radiophilus</name>
    <dbReference type="NCBI Taxonomy" id="32062"/>
    <lineage>
        <taxon>Bacteria</taxon>
        <taxon>Thermotogati</taxon>
        <taxon>Deinococcota</taxon>
        <taxon>Deinococci</taxon>
        <taxon>Deinococcales</taxon>
        <taxon>Deinococcaceae</taxon>
        <taxon>Deinococcus</taxon>
    </lineage>
</organism>
<feature type="compositionally biased region" description="Polar residues" evidence="1">
    <location>
        <begin position="451"/>
        <end position="460"/>
    </location>
</feature>
<gene>
    <name evidence="2" type="ORF">EJ104_04215</name>
</gene>
<dbReference type="AlphaFoldDB" id="A0A3S0KL22"/>
<dbReference type="Proteomes" id="UP000277766">
    <property type="component" value="Unassembled WGS sequence"/>
</dbReference>
<reference evidence="2 3" key="1">
    <citation type="submission" date="2018-12" db="EMBL/GenBank/DDBJ databases">
        <title>Deinococcus radiophilus ATCC 27603 genome sequencing and assembly.</title>
        <authorList>
            <person name="Maclea K.S."/>
            <person name="Maynard C.R."/>
        </authorList>
    </citation>
    <scope>NUCLEOTIDE SEQUENCE [LARGE SCALE GENOMIC DNA]</scope>
    <source>
        <strain evidence="2 3">ATCC 27603</strain>
    </source>
</reference>
<evidence type="ECO:0000313" key="3">
    <source>
        <dbReference type="Proteomes" id="UP000277766"/>
    </source>
</evidence>
<evidence type="ECO:0000256" key="1">
    <source>
        <dbReference type="SAM" id="MobiDB-lite"/>
    </source>
</evidence>
<evidence type="ECO:0008006" key="4">
    <source>
        <dbReference type="Google" id="ProtNLM"/>
    </source>
</evidence>
<dbReference type="OrthoDB" id="9812906at2"/>
<comment type="caution">
    <text evidence="2">The sequence shown here is derived from an EMBL/GenBank/DDBJ whole genome shotgun (WGS) entry which is preliminary data.</text>
</comment>
<name>A0A3S0KL22_9DEIO</name>
<feature type="region of interest" description="Disordered" evidence="1">
    <location>
        <begin position="439"/>
        <end position="460"/>
    </location>
</feature>
<keyword evidence="3" id="KW-1185">Reference proteome</keyword>
<sequence length="460" mass="50418">MNLLHKVLAEKYGTARTDPVTPQRHSLAPQQYLARSTTSRMPRERVSGRSRFGKMWGLWSTEQLAGRSRRAAIELCRQAVDTDSDAGGAMNDLVALANPPAADGTSGVRLEFEGSESAKKRARAETDALLARLHLPLHELINHELREVYVAGATSLEWYPNRGRSRVEGVELLPPEDITVRRVDDQRQYWQDGNDQAMHPATYLYAAYGTAGRDELGRPAMLAALGELERKAQLTEGIDKAIRLISQGVFLKIGVPKPTPQELGVASESDPGYIDALAGYYESYVETAASARDLGILAVEDGTETQAVNLTGNVGGMGDLEAMNALKVWSGLMTLPFMRGKMDSTTQALAQIVYPILLTHANNMREPVRRSVEFGLNLNLRLAGIPARVRLQFAEPANPFIEAHAKAAQLQAETDTLYTELYGEPYLRWAAERDGFDPEQVLAARQRAPTAANSPPGGTQ</sequence>
<evidence type="ECO:0000313" key="2">
    <source>
        <dbReference type="EMBL" id="RTR29055.1"/>
    </source>
</evidence>
<dbReference type="EMBL" id="RXPE01000005">
    <property type="protein sequence ID" value="RTR29055.1"/>
    <property type="molecule type" value="Genomic_DNA"/>
</dbReference>
<accession>A0A3S0KL22</accession>